<gene>
    <name evidence="1" type="ORF">PROFUN_08221</name>
</gene>
<sequence>MAMLLQYSYLYKNLWDCPFRLYQDLRAAFDKLYVPDGVLEQLMSERVAAR</sequence>
<dbReference type="Proteomes" id="UP000241769">
    <property type="component" value="Unassembled WGS sequence"/>
</dbReference>
<keyword evidence="2" id="KW-1185">Reference proteome</keyword>
<dbReference type="EMBL" id="MDYQ01000184">
    <property type="protein sequence ID" value="PRP79460.1"/>
    <property type="molecule type" value="Genomic_DNA"/>
</dbReference>
<accession>A0A2P6N692</accession>
<evidence type="ECO:0000313" key="2">
    <source>
        <dbReference type="Proteomes" id="UP000241769"/>
    </source>
</evidence>
<dbReference type="AlphaFoldDB" id="A0A2P6N692"/>
<name>A0A2P6N692_9EUKA</name>
<comment type="caution">
    <text evidence="1">The sequence shown here is derived from an EMBL/GenBank/DDBJ whole genome shotgun (WGS) entry which is preliminary data.</text>
</comment>
<dbReference type="InParanoid" id="A0A2P6N692"/>
<reference evidence="1 2" key="1">
    <citation type="journal article" date="2018" name="Genome Biol. Evol.">
        <title>Multiple Roots of Fruiting Body Formation in Amoebozoa.</title>
        <authorList>
            <person name="Hillmann F."/>
            <person name="Forbes G."/>
            <person name="Novohradska S."/>
            <person name="Ferling I."/>
            <person name="Riege K."/>
            <person name="Groth M."/>
            <person name="Westermann M."/>
            <person name="Marz M."/>
            <person name="Spaller T."/>
            <person name="Winckler T."/>
            <person name="Schaap P."/>
            <person name="Glockner G."/>
        </authorList>
    </citation>
    <scope>NUCLEOTIDE SEQUENCE [LARGE SCALE GENOMIC DNA]</scope>
    <source>
        <strain evidence="1 2">Jena</strain>
    </source>
</reference>
<protein>
    <submittedName>
        <fullName evidence="1">Uncharacterized protein</fullName>
    </submittedName>
</protein>
<organism evidence="1 2">
    <name type="scientific">Planoprotostelium fungivorum</name>
    <dbReference type="NCBI Taxonomy" id="1890364"/>
    <lineage>
        <taxon>Eukaryota</taxon>
        <taxon>Amoebozoa</taxon>
        <taxon>Evosea</taxon>
        <taxon>Variosea</taxon>
        <taxon>Cavosteliida</taxon>
        <taxon>Cavosteliaceae</taxon>
        <taxon>Planoprotostelium</taxon>
    </lineage>
</organism>
<proteinExistence type="predicted"/>
<evidence type="ECO:0000313" key="1">
    <source>
        <dbReference type="EMBL" id="PRP79460.1"/>
    </source>
</evidence>